<dbReference type="PANTHER" id="PTHR34478:SF2">
    <property type="entry name" value="MEMBRANE PROTEIN"/>
    <property type="match status" value="1"/>
</dbReference>
<dbReference type="EMBL" id="NRQW01000358">
    <property type="protein sequence ID" value="PLZ88155.1"/>
    <property type="molecule type" value="Genomic_DNA"/>
</dbReference>
<evidence type="ECO:0000256" key="5">
    <source>
        <dbReference type="ARBA" id="ARBA00023136"/>
    </source>
</evidence>
<dbReference type="RefSeq" id="WP_016867335.1">
    <property type="nucleotide sequence ID" value="NZ_CAWNVR010000464.1"/>
</dbReference>
<dbReference type="GO" id="GO:0016020">
    <property type="term" value="C:membrane"/>
    <property type="evidence" value="ECO:0007669"/>
    <property type="project" value="UniProtKB-SubCell"/>
</dbReference>
<comment type="subcellular location">
    <subcellularLocation>
        <location evidence="1">Membrane</location>
        <topology evidence="1">Single-pass membrane protein</topology>
    </subcellularLocation>
</comment>
<accession>A0A2N6K113</accession>
<dbReference type="InterPro" id="IPR007156">
    <property type="entry name" value="MamQ_LemA"/>
</dbReference>
<keyword evidence="3 6" id="KW-0812">Transmembrane</keyword>
<gene>
    <name evidence="7" type="ORF">CEN44_16080</name>
</gene>
<organism evidence="7 8">
    <name type="scientific">Fischerella muscicola CCMEE 5323</name>
    <dbReference type="NCBI Taxonomy" id="2019572"/>
    <lineage>
        <taxon>Bacteria</taxon>
        <taxon>Bacillati</taxon>
        <taxon>Cyanobacteriota</taxon>
        <taxon>Cyanophyceae</taxon>
        <taxon>Nostocales</taxon>
        <taxon>Hapalosiphonaceae</taxon>
        <taxon>Fischerella</taxon>
    </lineage>
</organism>
<dbReference type="InterPro" id="IPR023353">
    <property type="entry name" value="LemA-like_dom_sf"/>
</dbReference>
<comment type="similarity">
    <text evidence="2">Belongs to the LemA family.</text>
</comment>
<dbReference type="Pfam" id="PF04011">
    <property type="entry name" value="LemA"/>
    <property type="match status" value="1"/>
</dbReference>
<evidence type="ECO:0000313" key="8">
    <source>
        <dbReference type="Proteomes" id="UP000235036"/>
    </source>
</evidence>
<keyword evidence="8" id="KW-1185">Reference proteome</keyword>
<keyword evidence="4 6" id="KW-1133">Transmembrane helix</keyword>
<evidence type="ECO:0000256" key="1">
    <source>
        <dbReference type="ARBA" id="ARBA00004167"/>
    </source>
</evidence>
<evidence type="ECO:0000256" key="3">
    <source>
        <dbReference type="ARBA" id="ARBA00022692"/>
    </source>
</evidence>
<dbReference type="Proteomes" id="UP000235036">
    <property type="component" value="Unassembled WGS sequence"/>
</dbReference>
<proteinExistence type="inferred from homology"/>
<comment type="caution">
    <text evidence="7">The sequence shown here is derived from an EMBL/GenBank/DDBJ whole genome shotgun (WGS) entry which is preliminary data.</text>
</comment>
<dbReference type="AlphaFoldDB" id="A0A2N6K113"/>
<sequence>MNNPDKRIPEEIAPEVLELASRYYANHTQSYSASELVAAGKEVDIPAEFIQQAIQDVQAKHKQKLEEQKRLAHLRQRMLIVGAGIVAALTVWCGWTYNSLQSSSTRVEAAWAQVENQLQRRADLIPNLVSVTQAYAKQEKELVALLVRSRQAYLEATTPNQKAAATVQINQAIDRFRDYAATNPQLQSSQLFTNLQYELTGTENRLAVERMRYNQAVQAYNQKVQSFPNSLVANTFGFEKQEFFQATNTDVPKVFRE</sequence>
<evidence type="ECO:0000256" key="2">
    <source>
        <dbReference type="ARBA" id="ARBA00008854"/>
    </source>
</evidence>
<keyword evidence="5 6" id="KW-0472">Membrane</keyword>
<feature type="transmembrane region" description="Helical" evidence="6">
    <location>
        <begin position="78"/>
        <end position="97"/>
    </location>
</feature>
<protein>
    <submittedName>
        <fullName evidence="7">LemA family protein</fullName>
    </submittedName>
</protein>
<dbReference type="SUPFAM" id="SSF140478">
    <property type="entry name" value="LemA-like"/>
    <property type="match status" value="1"/>
</dbReference>
<name>A0A2N6K113_FISMU</name>
<evidence type="ECO:0000256" key="6">
    <source>
        <dbReference type="SAM" id="Phobius"/>
    </source>
</evidence>
<dbReference type="PANTHER" id="PTHR34478">
    <property type="entry name" value="PROTEIN LEMA"/>
    <property type="match status" value="1"/>
</dbReference>
<evidence type="ECO:0000313" key="7">
    <source>
        <dbReference type="EMBL" id="PLZ88155.1"/>
    </source>
</evidence>
<dbReference type="Gene3D" id="1.20.1440.20">
    <property type="entry name" value="LemA-like domain"/>
    <property type="match status" value="1"/>
</dbReference>
<evidence type="ECO:0000256" key="4">
    <source>
        <dbReference type="ARBA" id="ARBA00022989"/>
    </source>
</evidence>
<reference evidence="7 8" key="1">
    <citation type="submission" date="2017-08" db="EMBL/GenBank/DDBJ databases">
        <title>Genomes of Fischerella (Mastigocladus) sp. strains.</title>
        <authorList>
            <person name="Miller S.R."/>
        </authorList>
    </citation>
    <scope>NUCLEOTIDE SEQUENCE [LARGE SCALE GENOMIC DNA]</scope>
    <source>
        <strain evidence="7 8">CCMEE 5323</strain>
    </source>
</reference>